<sequence length="65" mass="7510">MAKLDASPPYDWRTALANAQDDTVRSGLWNFPPEARKAVLHERRRRFGIEEERIDPATLTEEEDA</sequence>
<proteinExistence type="predicted"/>
<keyword evidence="2" id="KW-1185">Reference proteome</keyword>
<dbReference type="EMBL" id="MK937595">
    <property type="protein sequence ID" value="QDH92132.1"/>
    <property type="molecule type" value="Genomic_DNA"/>
</dbReference>
<evidence type="ECO:0000313" key="2">
    <source>
        <dbReference type="Proteomes" id="UP000316735"/>
    </source>
</evidence>
<dbReference type="KEGG" id="vg:77931333"/>
<name>A0A514DEU7_9CAUD</name>
<dbReference type="GeneID" id="77931333"/>
<organism evidence="1 2">
    <name type="scientific">Streptomyces phage Dubu</name>
    <dbReference type="NCBI Taxonomy" id="2591226"/>
    <lineage>
        <taxon>Viruses</taxon>
        <taxon>Duplodnaviria</taxon>
        <taxon>Heunggongvirae</taxon>
        <taxon>Uroviricota</taxon>
        <taxon>Caudoviricetes</taxon>
        <taxon>Dubuvirus</taxon>
        <taxon>Dubuvirus dubu</taxon>
    </lineage>
</organism>
<accession>A0A514DEU7</accession>
<reference evidence="1 2" key="1">
    <citation type="submission" date="2019-05" db="EMBL/GenBank/DDBJ databases">
        <authorList>
            <person name="Derk J.T."/>
            <person name="Gurtovaia V."/>
            <person name="Hoskins I.B.W."/>
            <person name="Meyer D.A."/>
            <person name="Wheatley K.M."/>
            <person name="Pape-Zambito D.A."/>
            <person name="Garlena R.A."/>
            <person name="Russell D.A."/>
            <person name="Pope W.H."/>
            <person name="Jacobs-Sera D."/>
            <person name="Hatfull G.F."/>
        </authorList>
    </citation>
    <scope>NUCLEOTIDE SEQUENCE [LARGE SCALE GENOMIC DNA]</scope>
</reference>
<protein>
    <submittedName>
        <fullName evidence="1">Uncharacterized protein</fullName>
    </submittedName>
</protein>
<dbReference type="RefSeq" id="YP_010655471.1">
    <property type="nucleotide sequence ID" value="NC_070828.1"/>
</dbReference>
<evidence type="ECO:0000313" key="1">
    <source>
        <dbReference type="EMBL" id="QDH92132.1"/>
    </source>
</evidence>
<dbReference type="Proteomes" id="UP000316735">
    <property type="component" value="Segment"/>
</dbReference>
<gene>
    <name evidence="1" type="primary">27</name>
    <name evidence="1" type="ORF">SEA_DUBU_27</name>
</gene>